<dbReference type="Pfam" id="PF01261">
    <property type="entry name" value="AP_endonuc_2"/>
    <property type="match status" value="1"/>
</dbReference>
<dbReference type="AlphaFoldDB" id="A0A9D1DE79"/>
<dbReference type="PANTHER" id="PTHR12110">
    <property type="entry name" value="HYDROXYPYRUVATE ISOMERASE"/>
    <property type="match status" value="1"/>
</dbReference>
<dbReference type="GO" id="GO:0016853">
    <property type="term" value="F:isomerase activity"/>
    <property type="evidence" value="ECO:0007669"/>
    <property type="project" value="UniProtKB-KW"/>
</dbReference>
<gene>
    <name evidence="2" type="ORF">IAB89_05425</name>
</gene>
<dbReference type="Gene3D" id="3.20.20.150">
    <property type="entry name" value="Divalent-metal-dependent TIM barrel enzymes"/>
    <property type="match status" value="1"/>
</dbReference>
<reference evidence="2" key="2">
    <citation type="journal article" date="2021" name="PeerJ">
        <title>Extensive microbial diversity within the chicken gut microbiome revealed by metagenomics and culture.</title>
        <authorList>
            <person name="Gilroy R."/>
            <person name="Ravi A."/>
            <person name="Getino M."/>
            <person name="Pursley I."/>
            <person name="Horton D.L."/>
            <person name="Alikhan N.F."/>
            <person name="Baker D."/>
            <person name="Gharbi K."/>
            <person name="Hall N."/>
            <person name="Watson M."/>
            <person name="Adriaenssens E.M."/>
            <person name="Foster-Nyarko E."/>
            <person name="Jarju S."/>
            <person name="Secka A."/>
            <person name="Antonio M."/>
            <person name="Oren A."/>
            <person name="Chaudhuri R.R."/>
            <person name="La Ragione R."/>
            <person name="Hildebrand F."/>
            <person name="Pallen M.J."/>
        </authorList>
    </citation>
    <scope>NUCLEOTIDE SEQUENCE</scope>
    <source>
        <strain evidence="2">ChiSxjej1B13-7958</strain>
    </source>
</reference>
<evidence type="ECO:0000259" key="1">
    <source>
        <dbReference type="Pfam" id="PF01261"/>
    </source>
</evidence>
<evidence type="ECO:0000313" key="2">
    <source>
        <dbReference type="EMBL" id="HIR47085.1"/>
    </source>
</evidence>
<dbReference type="EMBL" id="DVGZ01000052">
    <property type="protein sequence ID" value="HIR47085.1"/>
    <property type="molecule type" value="Genomic_DNA"/>
</dbReference>
<keyword evidence="2" id="KW-0413">Isomerase</keyword>
<dbReference type="InterPro" id="IPR050312">
    <property type="entry name" value="IolE/XylAMocC-like"/>
</dbReference>
<evidence type="ECO:0000313" key="3">
    <source>
        <dbReference type="Proteomes" id="UP000824242"/>
    </source>
</evidence>
<organism evidence="2 3">
    <name type="scientific">Candidatus Caccousia avicola</name>
    <dbReference type="NCBI Taxonomy" id="2840721"/>
    <lineage>
        <taxon>Bacteria</taxon>
        <taxon>Bacillati</taxon>
        <taxon>Bacillota</taxon>
        <taxon>Clostridia</taxon>
        <taxon>Eubacteriales</taxon>
        <taxon>Oscillospiraceae</taxon>
        <taxon>Oscillospiraceae incertae sedis</taxon>
        <taxon>Candidatus Caccousia</taxon>
    </lineage>
</organism>
<name>A0A9D1DE79_9FIRM</name>
<dbReference type="InterPro" id="IPR013022">
    <property type="entry name" value="Xyl_isomerase-like_TIM-brl"/>
</dbReference>
<dbReference type="Proteomes" id="UP000824242">
    <property type="component" value="Unassembled WGS sequence"/>
</dbReference>
<protein>
    <submittedName>
        <fullName evidence="2">Sugar phosphate isomerase/epimerase</fullName>
    </submittedName>
</protein>
<sequence length="279" mass="30480">MRYQIAAFADEADAKISGQIEAMRAEQISLLEIRGVDGKSVADLTVPEAKALRARLADEGIAVWSVGSPYGKSEITEAFGSRLDEFRHGIELAQALGASHIRLFSFYLPHGEAPELFRDEVLERLSRFCEAAKGSGIVLCHENEKGIYGDIAPRCAEIHRALPELRAVFDPANFIQSGQPTLPAWELLSPYVEYMHIKDALSDGSVVPAGCGEGHLPELLEWYQGKVLTLEPHLAVFEGLQSLEQEGARSDVPTYRYASNREAFAAAAAALRKLLGESA</sequence>
<dbReference type="SUPFAM" id="SSF51658">
    <property type="entry name" value="Xylose isomerase-like"/>
    <property type="match status" value="1"/>
</dbReference>
<dbReference type="PANTHER" id="PTHR12110:SF53">
    <property type="entry name" value="BLR5974 PROTEIN"/>
    <property type="match status" value="1"/>
</dbReference>
<comment type="caution">
    <text evidence="2">The sequence shown here is derived from an EMBL/GenBank/DDBJ whole genome shotgun (WGS) entry which is preliminary data.</text>
</comment>
<feature type="domain" description="Xylose isomerase-like TIM barrel" evidence="1">
    <location>
        <begin position="41"/>
        <end position="212"/>
    </location>
</feature>
<dbReference type="InterPro" id="IPR036237">
    <property type="entry name" value="Xyl_isomerase-like_sf"/>
</dbReference>
<reference evidence="2" key="1">
    <citation type="submission" date="2020-10" db="EMBL/GenBank/DDBJ databases">
        <authorList>
            <person name="Gilroy R."/>
        </authorList>
    </citation>
    <scope>NUCLEOTIDE SEQUENCE</scope>
    <source>
        <strain evidence="2">ChiSxjej1B13-7958</strain>
    </source>
</reference>
<proteinExistence type="predicted"/>
<accession>A0A9D1DE79</accession>